<accession>A0A4R1L8P9</accession>
<feature type="transmembrane region" description="Helical" evidence="10">
    <location>
        <begin position="50"/>
        <end position="68"/>
    </location>
</feature>
<dbReference type="PANTHER" id="PTHR36122">
    <property type="entry name" value="NICOTINAMIDE RIBOSIDE TRANSPORTER PNUC"/>
    <property type="match status" value="1"/>
</dbReference>
<dbReference type="GO" id="GO:0034257">
    <property type="term" value="F:nicotinamide riboside transmembrane transporter activity"/>
    <property type="evidence" value="ECO:0007669"/>
    <property type="project" value="InterPro"/>
</dbReference>
<evidence type="ECO:0000256" key="5">
    <source>
        <dbReference type="ARBA" id="ARBA00022448"/>
    </source>
</evidence>
<comment type="function">
    <text evidence="1">Required for nicotinamide riboside transport across the inner membrane.</text>
</comment>
<name>A0A4R1L8P9_9BACT</name>
<keyword evidence="6" id="KW-1003">Cell membrane</keyword>
<evidence type="ECO:0000256" key="3">
    <source>
        <dbReference type="ARBA" id="ARBA00006669"/>
    </source>
</evidence>
<keyword evidence="5" id="KW-0813">Transport</keyword>
<protein>
    <recommendedName>
        <fullName evidence="4">Nicotinamide riboside transporter PnuC</fullName>
    </recommendedName>
</protein>
<dbReference type="InterPro" id="IPR006419">
    <property type="entry name" value="NMN_transpt_PnuC"/>
</dbReference>
<evidence type="ECO:0000256" key="9">
    <source>
        <dbReference type="ARBA" id="ARBA00023136"/>
    </source>
</evidence>
<evidence type="ECO:0000256" key="4">
    <source>
        <dbReference type="ARBA" id="ARBA00017522"/>
    </source>
</evidence>
<evidence type="ECO:0000313" key="11">
    <source>
        <dbReference type="EMBL" id="TCK73657.1"/>
    </source>
</evidence>
<comment type="similarity">
    <text evidence="3">Belongs to the nicotinamide ribonucleoside (NR) uptake permease (TC 4.B.1) family.</text>
</comment>
<feature type="transmembrane region" description="Helical" evidence="10">
    <location>
        <begin position="27"/>
        <end position="44"/>
    </location>
</feature>
<dbReference type="AlphaFoldDB" id="A0A4R1L8P9"/>
<keyword evidence="12" id="KW-1185">Reference proteome</keyword>
<evidence type="ECO:0000256" key="1">
    <source>
        <dbReference type="ARBA" id="ARBA00002672"/>
    </source>
</evidence>
<feature type="transmembrane region" description="Helical" evidence="10">
    <location>
        <begin position="88"/>
        <end position="106"/>
    </location>
</feature>
<evidence type="ECO:0000313" key="12">
    <source>
        <dbReference type="Proteomes" id="UP000295210"/>
    </source>
</evidence>
<evidence type="ECO:0000256" key="6">
    <source>
        <dbReference type="ARBA" id="ARBA00022475"/>
    </source>
</evidence>
<evidence type="ECO:0000256" key="8">
    <source>
        <dbReference type="ARBA" id="ARBA00022989"/>
    </source>
</evidence>
<comment type="subcellular location">
    <subcellularLocation>
        <location evidence="2">Cell membrane</location>
        <topology evidence="2">Multi-pass membrane protein</topology>
    </subcellularLocation>
</comment>
<keyword evidence="7 10" id="KW-0812">Transmembrane</keyword>
<dbReference type="NCBIfam" id="TIGR01528">
    <property type="entry name" value="NMN_trans_PnuC"/>
    <property type="match status" value="1"/>
</dbReference>
<dbReference type="PANTHER" id="PTHR36122:SF2">
    <property type="entry name" value="NICOTINAMIDE RIBOSIDE TRANSPORTER PNUC"/>
    <property type="match status" value="1"/>
</dbReference>
<sequence length="191" mass="21993">MGTVEILGFITGVLCVFLAIRENIWNWPIGIANNIFYLIVFWQAKLYADSGLQLFYMSIAIYGWWFWLRRGERRSGTSEIRTISPRMAWALSLVTIVSAVLLHLILSRYTDSTVPWGDGITTALSLTAQFMLGRKLLENWVVWMVADVIYIALYCYKHLYLTAVLYAIFFALCVSGYTRWRATLRAEVLPV</sequence>
<organism evidence="11 12">
    <name type="scientific">Acidipila rosea</name>
    <dbReference type="NCBI Taxonomy" id="768535"/>
    <lineage>
        <taxon>Bacteria</taxon>
        <taxon>Pseudomonadati</taxon>
        <taxon>Acidobacteriota</taxon>
        <taxon>Terriglobia</taxon>
        <taxon>Terriglobales</taxon>
        <taxon>Acidobacteriaceae</taxon>
        <taxon>Acidipila</taxon>
    </lineage>
</organism>
<dbReference type="Pfam" id="PF04973">
    <property type="entry name" value="NMN_transporter"/>
    <property type="match status" value="1"/>
</dbReference>
<feature type="transmembrane region" description="Helical" evidence="10">
    <location>
        <begin position="6"/>
        <end position="20"/>
    </location>
</feature>
<keyword evidence="9 10" id="KW-0472">Membrane</keyword>
<dbReference type="GO" id="GO:0005886">
    <property type="term" value="C:plasma membrane"/>
    <property type="evidence" value="ECO:0007669"/>
    <property type="project" value="UniProtKB-SubCell"/>
</dbReference>
<evidence type="ECO:0000256" key="7">
    <source>
        <dbReference type="ARBA" id="ARBA00022692"/>
    </source>
</evidence>
<evidence type="ECO:0000256" key="10">
    <source>
        <dbReference type="SAM" id="Phobius"/>
    </source>
</evidence>
<evidence type="ECO:0000256" key="2">
    <source>
        <dbReference type="ARBA" id="ARBA00004651"/>
    </source>
</evidence>
<dbReference type="OrthoDB" id="9791248at2"/>
<reference evidence="11 12" key="1">
    <citation type="submission" date="2019-03" db="EMBL/GenBank/DDBJ databases">
        <title>Genomic Encyclopedia of Type Strains, Phase IV (KMG-IV): sequencing the most valuable type-strain genomes for metagenomic binning, comparative biology and taxonomic classification.</title>
        <authorList>
            <person name="Goeker M."/>
        </authorList>
    </citation>
    <scope>NUCLEOTIDE SEQUENCE [LARGE SCALE GENOMIC DNA]</scope>
    <source>
        <strain evidence="11 12">DSM 103428</strain>
    </source>
</reference>
<keyword evidence="8 10" id="KW-1133">Transmembrane helix</keyword>
<comment type="caution">
    <text evidence="11">The sequence shown here is derived from an EMBL/GenBank/DDBJ whole genome shotgun (WGS) entry which is preliminary data.</text>
</comment>
<dbReference type="Proteomes" id="UP000295210">
    <property type="component" value="Unassembled WGS sequence"/>
</dbReference>
<proteinExistence type="inferred from homology"/>
<gene>
    <name evidence="11" type="ORF">C7378_1270</name>
</gene>
<dbReference type="EMBL" id="SMGK01000002">
    <property type="protein sequence ID" value="TCK73657.1"/>
    <property type="molecule type" value="Genomic_DNA"/>
</dbReference>